<comment type="caution">
    <text evidence="7">The sequence shown here is derived from an EMBL/GenBank/DDBJ whole genome shotgun (WGS) entry which is preliminary data.</text>
</comment>
<evidence type="ECO:0000313" key="8">
    <source>
        <dbReference type="Proteomes" id="UP001152795"/>
    </source>
</evidence>
<dbReference type="Gene3D" id="3.40.50.410">
    <property type="entry name" value="von Willebrand factor, type A domain"/>
    <property type="match status" value="1"/>
</dbReference>
<dbReference type="EMBL" id="CACRXK020006838">
    <property type="protein sequence ID" value="CAB4010585.1"/>
    <property type="molecule type" value="Genomic_DNA"/>
</dbReference>
<keyword evidence="3" id="KW-0732">Signal</keyword>
<dbReference type="InterPro" id="IPR036465">
    <property type="entry name" value="vWFA_dom_sf"/>
</dbReference>
<dbReference type="AlphaFoldDB" id="A0A7D9EJN6"/>
<keyword evidence="4" id="KW-0325">Glycoprotein</keyword>
<evidence type="ECO:0008006" key="9">
    <source>
        <dbReference type="Google" id="ProtNLM"/>
    </source>
</evidence>
<dbReference type="PANTHER" id="PTHR14905">
    <property type="entry name" value="NG37"/>
    <property type="match status" value="1"/>
</dbReference>
<dbReference type="Pfam" id="PF23560">
    <property type="entry name" value="GBD_Hemicentin"/>
    <property type="match status" value="1"/>
</dbReference>
<evidence type="ECO:0000259" key="6">
    <source>
        <dbReference type="Pfam" id="PF25106"/>
    </source>
</evidence>
<comment type="subcellular location">
    <subcellularLocation>
        <location evidence="1">Secreted</location>
    </subcellularLocation>
</comment>
<gene>
    <name evidence="7" type="ORF">PACLA_8A006586</name>
</gene>
<dbReference type="PANTHER" id="PTHR14905:SF7">
    <property type="entry name" value="VON WILLEBRAND FACTOR A DOMAIN-CONTAINING PROTEIN 7"/>
    <property type="match status" value="1"/>
</dbReference>
<sequence length="716" mass="78385">MSMKAAITILLFYHAMQVVSSAFDLYGSMDDARSAIMSFYDPTHVEPEAKPVKPGSIKVKSKRPTFVISTRKIRLPFPRPQPTRAINKSKPVTTRRVSLNKFVEAIEDIEKALADAQIVGRVKHDEQRLRKLRDLIKTAVQKRSYRFARKAIGEAMFTIRKINEKRKAGGRGKRNTVLSSKDFLGSVRQTIGVSAFNDLLAMQGQVTLMFAIDDTGSMAQEIAAAKKIATSIVDEQRAEPVDYILSPFNDPGTGPVTYCEETERDRFVTAIDSLSPHSGGDCAELTFKGMNDAIDEGPQPDSPLYVFTDAGPKDATEENILYLKEIAQAQGVVINFFVVQNSGCARTADISSFEEIAQATMGQVFELKDHNELEQLQGLTATSLGGTAVVVNAIHNQAARKKRSLSKTPNSYSIPVDDSIDTLVISVTADQPTTGGSMWSVSLTSPTGNIAGVTTNNLDQGTVYQISKPNVGVWNLGVTADSSVNYDLFVKGSSADNIDFEYYFVRTTVRRGVSTTIPITSPLLGEKAEAILTLGGIAHVDRRTLTAELVTLEGDVIVTSQPVSLTSKDRKGIRHSFKFYPPNQIFKIKLKGRTKKGNPFERICHAPIKPETLLVKVLFARNDYTIKQGSTGYVIFMIENFGNAEVVDINSFGSMGTVQRQSRSMSRVRKGRKTSFSVTFRGNSKATKGMTVTIVVSVKGRNSGSKSVMSVPLLVI</sequence>
<dbReference type="SUPFAM" id="SSF53300">
    <property type="entry name" value="vWA-like"/>
    <property type="match status" value="1"/>
</dbReference>
<dbReference type="Proteomes" id="UP001152795">
    <property type="component" value="Unassembled WGS sequence"/>
</dbReference>
<feature type="domain" description="Hemicentin-1-like von Willebrand factor A" evidence="6">
    <location>
        <begin position="208"/>
        <end position="368"/>
    </location>
</feature>
<dbReference type="GO" id="GO:0005576">
    <property type="term" value="C:extracellular region"/>
    <property type="evidence" value="ECO:0007669"/>
    <property type="project" value="UniProtKB-SubCell"/>
</dbReference>
<feature type="domain" description="Hemicentin/VWA7 galactose-binding" evidence="5">
    <location>
        <begin position="407"/>
        <end position="494"/>
    </location>
</feature>
<evidence type="ECO:0000313" key="7">
    <source>
        <dbReference type="EMBL" id="CAB4010585.1"/>
    </source>
</evidence>
<evidence type="ECO:0000256" key="3">
    <source>
        <dbReference type="ARBA" id="ARBA00022729"/>
    </source>
</evidence>
<evidence type="ECO:0000259" key="5">
    <source>
        <dbReference type="Pfam" id="PF23560"/>
    </source>
</evidence>
<dbReference type="CDD" id="cd00198">
    <property type="entry name" value="vWFA"/>
    <property type="match status" value="1"/>
</dbReference>
<name>A0A7D9EJN6_PARCT</name>
<organism evidence="7 8">
    <name type="scientific">Paramuricea clavata</name>
    <name type="common">Red gorgonian</name>
    <name type="synonym">Violescent sea-whip</name>
    <dbReference type="NCBI Taxonomy" id="317549"/>
    <lineage>
        <taxon>Eukaryota</taxon>
        <taxon>Metazoa</taxon>
        <taxon>Cnidaria</taxon>
        <taxon>Anthozoa</taxon>
        <taxon>Octocorallia</taxon>
        <taxon>Malacalcyonacea</taxon>
        <taxon>Plexauridae</taxon>
        <taxon>Paramuricea</taxon>
    </lineage>
</organism>
<evidence type="ECO:0000256" key="4">
    <source>
        <dbReference type="ARBA" id="ARBA00023180"/>
    </source>
</evidence>
<reference evidence="7" key="1">
    <citation type="submission" date="2020-04" db="EMBL/GenBank/DDBJ databases">
        <authorList>
            <person name="Alioto T."/>
            <person name="Alioto T."/>
            <person name="Gomez Garrido J."/>
        </authorList>
    </citation>
    <scope>NUCLEOTIDE SEQUENCE</scope>
    <source>
        <strain evidence="7">A484AB</strain>
    </source>
</reference>
<keyword evidence="8" id="KW-1185">Reference proteome</keyword>
<dbReference type="InterPro" id="IPR056861">
    <property type="entry name" value="HMCN1-like_VWA"/>
</dbReference>
<dbReference type="InterPro" id="IPR056475">
    <property type="entry name" value="GBD_Hemicentin/VWA7"/>
</dbReference>
<proteinExistence type="predicted"/>
<dbReference type="InterPro" id="IPR052577">
    <property type="entry name" value="VWA7"/>
</dbReference>
<protein>
    <recommendedName>
        <fullName evidence="9">VWFA domain-containing protein</fullName>
    </recommendedName>
</protein>
<accession>A0A7D9EJN6</accession>
<dbReference type="OrthoDB" id="5975513at2759"/>
<evidence type="ECO:0000256" key="2">
    <source>
        <dbReference type="ARBA" id="ARBA00022525"/>
    </source>
</evidence>
<keyword evidence="2" id="KW-0964">Secreted</keyword>
<dbReference type="Pfam" id="PF25106">
    <property type="entry name" value="VWA_4"/>
    <property type="match status" value="1"/>
</dbReference>
<evidence type="ECO:0000256" key="1">
    <source>
        <dbReference type="ARBA" id="ARBA00004613"/>
    </source>
</evidence>